<gene>
    <name evidence="2" type="ORF">F442_16190</name>
</gene>
<feature type="transmembrane region" description="Helical" evidence="1">
    <location>
        <begin position="222"/>
        <end position="242"/>
    </location>
</feature>
<feature type="transmembrane region" description="Helical" evidence="1">
    <location>
        <begin position="184"/>
        <end position="202"/>
    </location>
</feature>
<accession>W2YLF2</accession>
<sequence>MAQLFSRGWKVVQGPTTENSALAKQDSKRRPANVEPANQSWWRWRQRRFAAIGWGYVALMIVIFSLSSAWSLLLIVLNLEPDRSANYILQSESLDYGHFWQSRKSSGFTGICCTYYLSDLHNAGLAQKGLNPSDMASIVLQIFQSVISTDGKYRKVWNVLMEIPDVILQILSLREYMAQGLDSSLLYCYASLMALNAFTVFYHVQFRWNEAAFHHILKDSILDATCAVFFPALILFYSFFVFQDDLKAVKIRQQFFPPRVFERKARNYVSAKEMNLFSTDFESLLIRNGITSVLLKRERKLSRGLSHKSASVSLTTLTRNKEKSVAPLDTLSAVAQQPEKRDETVESNRLLRFGLRTAVGLMFLVAFNIVTSGFLASQTISVIVSHTSIESWRLQILKNWWT</sequence>
<keyword evidence="1" id="KW-0812">Transmembrane</keyword>
<keyword evidence="1" id="KW-0472">Membrane</keyword>
<feature type="transmembrane region" description="Helical" evidence="1">
    <location>
        <begin position="51"/>
        <end position="77"/>
    </location>
</feature>
<proteinExistence type="predicted"/>
<dbReference type="Proteomes" id="UP000018948">
    <property type="component" value="Unassembled WGS sequence"/>
</dbReference>
<comment type="caution">
    <text evidence="2">The sequence shown here is derived from an EMBL/GenBank/DDBJ whole genome shotgun (WGS) entry which is preliminary data.</text>
</comment>
<evidence type="ECO:0000313" key="2">
    <source>
        <dbReference type="EMBL" id="ETP35716.1"/>
    </source>
</evidence>
<protein>
    <submittedName>
        <fullName evidence="2">Uncharacterized protein</fullName>
    </submittedName>
</protein>
<dbReference type="EMBL" id="ANIY01003421">
    <property type="protein sequence ID" value="ETP35716.1"/>
    <property type="molecule type" value="Genomic_DNA"/>
</dbReference>
<organism evidence="2 3">
    <name type="scientific">Phytophthora nicotianae P10297</name>
    <dbReference type="NCBI Taxonomy" id="1317064"/>
    <lineage>
        <taxon>Eukaryota</taxon>
        <taxon>Sar</taxon>
        <taxon>Stramenopiles</taxon>
        <taxon>Oomycota</taxon>
        <taxon>Peronosporomycetes</taxon>
        <taxon>Peronosporales</taxon>
        <taxon>Peronosporaceae</taxon>
        <taxon>Phytophthora</taxon>
    </lineage>
</organism>
<feature type="transmembrane region" description="Helical" evidence="1">
    <location>
        <begin position="358"/>
        <end position="384"/>
    </location>
</feature>
<name>W2YLF2_PHYNI</name>
<dbReference type="AlphaFoldDB" id="W2YLF2"/>
<evidence type="ECO:0000313" key="3">
    <source>
        <dbReference type="Proteomes" id="UP000018948"/>
    </source>
</evidence>
<reference evidence="2 3" key="1">
    <citation type="submission" date="2013-11" db="EMBL/GenBank/DDBJ databases">
        <title>The Genome Sequence of Phytophthora parasitica P10297.</title>
        <authorList>
            <consortium name="The Broad Institute Genomics Platform"/>
            <person name="Russ C."/>
            <person name="Tyler B."/>
            <person name="Panabieres F."/>
            <person name="Shan W."/>
            <person name="Tripathy S."/>
            <person name="Grunwald N."/>
            <person name="Machado M."/>
            <person name="Johnson C.S."/>
            <person name="Walker B."/>
            <person name="Young S.K."/>
            <person name="Zeng Q."/>
            <person name="Gargeya S."/>
            <person name="Fitzgerald M."/>
            <person name="Haas B."/>
            <person name="Abouelleil A."/>
            <person name="Allen A.W."/>
            <person name="Alvarado L."/>
            <person name="Arachchi H.M."/>
            <person name="Berlin A.M."/>
            <person name="Chapman S.B."/>
            <person name="Gainer-Dewar J."/>
            <person name="Goldberg J."/>
            <person name="Griggs A."/>
            <person name="Gujja S."/>
            <person name="Hansen M."/>
            <person name="Howarth C."/>
            <person name="Imamovic A."/>
            <person name="Ireland A."/>
            <person name="Larimer J."/>
            <person name="McCowan C."/>
            <person name="Murphy C."/>
            <person name="Pearson M."/>
            <person name="Poon T.W."/>
            <person name="Priest M."/>
            <person name="Roberts A."/>
            <person name="Saif S."/>
            <person name="Shea T."/>
            <person name="Sisk P."/>
            <person name="Sykes S."/>
            <person name="Wortman J."/>
            <person name="Nusbaum C."/>
            <person name="Birren B."/>
        </authorList>
    </citation>
    <scope>NUCLEOTIDE SEQUENCE [LARGE SCALE GENOMIC DNA]</scope>
    <source>
        <strain evidence="2 3">P10297</strain>
    </source>
</reference>
<evidence type="ECO:0000256" key="1">
    <source>
        <dbReference type="SAM" id="Phobius"/>
    </source>
</evidence>
<keyword evidence="1" id="KW-1133">Transmembrane helix</keyword>